<name>A0ABM2W5M5_MESAU</name>
<keyword evidence="1" id="KW-0732">Signal</keyword>
<evidence type="ECO:0000313" key="3">
    <source>
        <dbReference type="Proteomes" id="UP000886700"/>
    </source>
</evidence>
<protein>
    <submittedName>
        <fullName evidence="4">Secreted seminal-vesicle Ly-6 protein 1-like</fullName>
    </submittedName>
</protein>
<gene>
    <name evidence="4" type="primary">LOC121133547</name>
</gene>
<evidence type="ECO:0000259" key="2">
    <source>
        <dbReference type="Pfam" id="PF00021"/>
    </source>
</evidence>
<reference evidence="4" key="1">
    <citation type="submission" date="2025-08" db="UniProtKB">
        <authorList>
            <consortium name="RefSeq"/>
        </authorList>
    </citation>
    <scope>IDENTIFICATION</scope>
    <source>
        <tissue evidence="4">Liver</tissue>
    </source>
</reference>
<dbReference type="Pfam" id="PF00021">
    <property type="entry name" value="UPAR_LY6"/>
    <property type="match status" value="1"/>
</dbReference>
<dbReference type="RefSeq" id="XP_040586175.1">
    <property type="nucleotide sequence ID" value="XM_040730241.1"/>
</dbReference>
<evidence type="ECO:0000256" key="1">
    <source>
        <dbReference type="SAM" id="SignalP"/>
    </source>
</evidence>
<dbReference type="GeneID" id="121133547"/>
<feature type="signal peptide" evidence="1">
    <location>
        <begin position="1"/>
        <end position="21"/>
    </location>
</feature>
<keyword evidence="3" id="KW-1185">Reference proteome</keyword>
<proteinExistence type="predicted"/>
<sequence length="99" mass="11005">MGKHFLLLLLGLSLVVGFVQALTCMKCSWVNPAGICEKGKTTCVAKDGEQCDRLIVSTGRDMLFGQQDCSSRCLNNTFIHYNIKLDFLCCHDKNLCNTI</sequence>
<organism evidence="3 4">
    <name type="scientific">Mesocricetus auratus</name>
    <name type="common">Golden hamster</name>
    <dbReference type="NCBI Taxonomy" id="10036"/>
    <lineage>
        <taxon>Eukaryota</taxon>
        <taxon>Metazoa</taxon>
        <taxon>Chordata</taxon>
        <taxon>Craniata</taxon>
        <taxon>Vertebrata</taxon>
        <taxon>Euteleostomi</taxon>
        <taxon>Mammalia</taxon>
        <taxon>Eutheria</taxon>
        <taxon>Euarchontoglires</taxon>
        <taxon>Glires</taxon>
        <taxon>Rodentia</taxon>
        <taxon>Myomorpha</taxon>
        <taxon>Muroidea</taxon>
        <taxon>Cricetidae</taxon>
        <taxon>Cricetinae</taxon>
        <taxon>Mesocricetus</taxon>
    </lineage>
</organism>
<accession>A0ABM2W5M5</accession>
<feature type="chain" id="PRO_5045429541" evidence="1">
    <location>
        <begin position="22"/>
        <end position="99"/>
    </location>
</feature>
<dbReference type="InterPro" id="IPR016054">
    <property type="entry name" value="LY6_UPA_recep-like"/>
</dbReference>
<feature type="domain" description="UPAR/Ly6" evidence="2">
    <location>
        <begin position="20"/>
        <end position="97"/>
    </location>
</feature>
<dbReference type="Proteomes" id="UP000886700">
    <property type="component" value="Unplaced"/>
</dbReference>
<evidence type="ECO:0000313" key="4">
    <source>
        <dbReference type="RefSeq" id="XP_040586175.1"/>
    </source>
</evidence>